<comment type="caution">
    <text evidence="3">The sequence shown here is derived from an EMBL/GenBank/DDBJ whole genome shotgun (WGS) entry which is preliminary data.</text>
</comment>
<evidence type="ECO:0000259" key="2">
    <source>
        <dbReference type="PROSITE" id="PS50102"/>
    </source>
</evidence>
<evidence type="ECO:0000313" key="3">
    <source>
        <dbReference type="EMBL" id="KAK8846381.1"/>
    </source>
</evidence>
<feature type="domain" description="RRM" evidence="2">
    <location>
        <begin position="120"/>
        <end position="194"/>
    </location>
</feature>
<gene>
    <name evidence="3" type="ORF">M9Y10_020395</name>
</gene>
<name>A0ABR2HG15_9EUKA</name>
<accession>A0ABR2HG15</accession>
<dbReference type="InterPro" id="IPR000504">
    <property type="entry name" value="RRM_dom"/>
</dbReference>
<feature type="domain" description="RRM" evidence="2">
    <location>
        <begin position="16"/>
        <end position="94"/>
    </location>
</feature>
<proteinExistence type="predicted"/>
<dbReference type="PANTHER" id="PTHR15241">
    <property type="entry name" value="TRANSFORMER-2-RELATED"/>
    <property type="match status" value="1"/>
</dbReference>
<organism evidence="3 4">
    <name type="scientific">Tritrichomonas musculus</name>
    <dbReference type="NCBI Taxonomy" id="1915356"/>
    <lineage>
        <taxon>Eukaryota</taxon>
        <taxon>Metamonada</taxon>
        <taxon>Parabasalia</taxon>
        <taxon>Tritrichomonadida</taxon>
        <taxon>Tritrichomonadidae</taxon>
        <taxon>Tritrichomonas</taxon>
    </lineage>
</organism>
<dbReference type="SUPFAM" id="SSF54928">
    <property type="entry name" value="RNA-binding domain, RBD"/>
    <property type="match status" value="1"/>
</dbReference>
<keyword evidence="1" id="KW-0694">RNA-binding</keyword>
<sequence length="213" mass="25452">MRIAHKFNQNSNEFINVCYIENIPESIKTEEDLKYLFAQYGNVIYASLPKNYYGKNKGFGFCTLDSAEEVERANHALNGKIIDGNGISCRRYMSMNDRNNYLCKKFTKESKLKYEKNKDKILFFRNLDKDVSEDELEYKFQQFGEVEYIDLLGIYYNPYGFVHFKRKEDAEKCLDMSFFIFIRGKQLFVSKFVKDRSNMTKEIKRLSFQYFMK</sequence>
<dbReference type="Proteomes" id="UP001470230">
    <property type="component" value="Unassembled WGS sequence"/>
</dbReference>
<dbReference type="PANTHER" id="PTHR15241:SF304">
    <property type="entry name" value="RRM DOMAIN-CONTAINING PROTEIN"/>
    <property type="match status" value="1"/>
</dbReference>
<evidence type="ECO:0000313" key="4">
    <source>
        <dbReference type="Proteomes" id="UP001470230"/>
    </source>
</evidence>
<dbReference type="CDD" id="cd00590">
    <property type="entry name" value="RRM_SF"/>
    <property type="match status" value="2"/>
</dbReference>
<dbReference type="InterPro" id="IPR035979">
    <property type="entry name" value="RBD_domain_sf"/>
</dbReference>
<evidence type="ECO:0000256" key="1">
    <source>
        <dbReference type="PROSITE-ProRule" id="PRU00176"/>
    </source>
</evidence>
<dbReference type="Gene3D" id="3.30.70.330">
    <property type="match status" value="2"/>
</dbReference>
<dbReference type="EMBL" id="JAPFFF010000029">
    <property type="protein sequence ID" value="KAK8846381.1"/>
    <property type="molecule type" value="Genomic_DNA"/>
</dbReference>
<dbReference type="SMART" id="SM00360">
    <property type="entry name" value="RRM"/>
    <property type="match status" value="2"/>
</dbReference>
<reference evidence="3 4" key="1">
    <citation type="submission" date="2024-04" db="EMBL/GenBank/DDBJ databases">
        <title>Tritrichomonas musculus Genome.</title>
        <authorList>
            <person name="Alves-Ferreira E."/>
            <person name="Grigg M."/>
            <person name="Lorenzi H."/>
            <person name="Galac M."/>
        </authorList>
    </citation>
    <scope>NUCLEOTIDE SEQUENCE [LARGE SCALE GENOMIC DNA]</scope>
    <source>
        <strain evidence="3 4">EAF2021</strain>
    </source>
</reference>
<keyword evidence="4" id="KW-1185">Reference proteome</keyword>
<protein>
    <recommendedName>
        <fullName evidence="2">RRM domain-containing protein</fullName>
    </recommendedName>
</protein>
<dbReference type="Pfam" id="PF00076">
    <property type="entry name" value="RRM_1"/>
    <property type="match status" value="2"/>
</dbReference>
<dbReference type="PROSITE" id="PS50102">
    <property type="entry name" value="RRM"/>
    <property type="match status" value="2"/>
</dbReference>
<dbReference type="InterPro" id="IPR012677">
    <property type="entry name" value="Nucleotide-bd_a/b_plait_sf"/>
</dbReference>